<dbReference type="EMBL" id="VGIR01000014">
    <property type="protein sequence ID" value="MBM3330943.1"/>
    <property type="molecule type" value="Genomic_DNA"/>
</dbReference>
<protein>
    <submittedName>
        <fullName evidence="1">2'-5' RNA ligase family protein</fullName>
    </submittedName>
</protein>
<evidence type="ECO:0000313" key="2">
    <source>
        <dbReference type="Proteomes" id="UP000779900"/>
    </source>
</evidence>
<comment type="caution">
    <text evidence="1">The sequence shown here is derived from an EMBL/GenBank/DDBJ whole genome shotgun (WGS) entry which is preliminary data.</text>
</comment>
<dbReference type="Gene3D" id="3.90.1140.10">
    <property type="entry name" value="Cyclic phosphodiesterase"/>
    <property type="match status" value="1"/>
</dbReference>
<dbReference type="PANTHER" id="PTHR40037:SF1">
    <property type="entry name" value="PHOSPHOESTERASE SAOUHSC_00951-RELATED"/>
    <property type="match status" value="1"/>
</dbReference>
<name>A0A938BTI6_UNCW3</name>
<dbReference type="Proteomes" id="UP000779900">
    <property type="component" value="Unassembled WGS sequence"/>
</dbReference>
<gene>
    <name evidence="1" type="ORF">FJY68_03715</name>
</gene>
<organism evidence="1 2">
    <name type="scientific">candidate division WOR-3 bacterium</name>
    <dbReference type="NCBI Taxonomy" id="2052148"/>
    <lineage>
        <taxon>Bacteria</taxon>
        <taxon>Bacteria division WOR-3</taxon>
    </lineage>
</organism>
<reference evidence="1" key="1">
    <citation type="submission" date="2019-03" db="EMBL/GenBank/DDBJ databases">
        <title>Lake Tanganyika Metagenome-Assembled Genomes (MAGs).</title>
        <authorList>
            <person name="Tran P."/>
        </authorList>
    </citation>
    <scope>NUCLEOTIDE SEQUENCE</scope>
    <source>
        <strain evidence="1">K_DeepCast_150m_m2_040</strain>
    </source>
</reference>
<dbReference type="PANTHER" id="PTHR40037">
    <property type="entry name" value="PHOSPHOESTERASE YJCG-RELATED"/>
    <property type="match status" value="1"/>
</dbReference>
<dbReference type="AlphaFoldDB" id="A0A938BTI6"/>
<keyword evidence="1" id="KW-0436">Ligase</keyword>
<proteinExistence type="predicted"/>
<dbReference type="GO" id="GO:0016874">
    <property type="term" value="F:ligase activity"/>
    <property type="evidence" value="ECO:0007669"/>
    <property type="project" value="UniProtKB-KW"/>
</dbReference>
<dbReference type="InterPro" id="IPR050580">
    <property type="entry name" value="2H_phosphoesterase_YjcG-like"/>
</dbReference>
<evidence type="ECO:0000313" key="1">
    <source>
        <dbReference type="EMBL" id="MBM3330943.1"/>
    </source>
</evidence>
<dbReference type="Pfam" id="PF13563">
    <property type="entry name" value="2_5_RNA_ligase2"/>
    <property type="match status" value="1"/>
</dbReference>
<accession>A0A938BTI6</accession>
<sequence>MKAAQYCVVAFPKLDSEAQIQDLREQFPAWYYRVRPYVSLVLPFTPITLEEMQNVSEHVGRVRRNLHPLAISFTHCIERGESLFFVVEDGRDELVQLHRDMIGSEPLSLLADAPVYEPQVWLGRVTDARQRAYALAEANRLGRSLGVVDAVTLLRIESDEEHRLVATYPFGVGRVDYYDRFAT</sequence>